<dbReference type="EMBL" id="CP065956">
    <property type="protein sequence ID" value="QSR86463.1"/>
    <property type="molecule type" value="Genomic_DNA"/>
</dbReference>
<evidence type="ECO:0000256" key="2">
    <source>
        <dbReference type="SAM" id="Phobius"/>
    </source>
</evidence>
<name>A0ABX7PUY5_9BACT</name>
<organism evidence="3 4">
    <name type="scientific">Candidatus Methylacidiphilum infernorum</name>
    <dbReference type="NCBI Taxonomy" id="511746"/>
    <lineage>
        <taxon>Bacteria</taxon>
        <taxon>Pseudomonadati</taxon>
        <taxon>Verrucomicrobiota</taxon>
        <taxon>Methylacidiphilae</taxon>
        <taxon>Methylacidiphilales</taxon>
        <taxon>Methylacidiphilaceae</taxon>
        <taxon>Methylacidiphilum (ex Ratnadevi et al. 2023)</taxon>
    </lineage>
</organism>
<gene>
    <name evidence="3" type="ORF">EM20IM_08185</name>
</gene>
<proteinExistence type="predicted"/>
<evidence type="ECO:0000256" key="1">
    <source>
        <dbReference type="SAM" id="MobiDB-lite"/>
    </source>
</evidence>
<protein>
    <submittedName>
        <fullName evidence="3">Uncharacterized protein</fullName>
    </submittedName>
</protein>
<feature type="region of interest" description="Disordered" evidence="1">
    <location>
        <begin position="98"/>
        <end position="121"/>
    </location>
</feature>
<feature type="transmembrane region" description="Helical" evidence="2">
    <location>
        <begin position="35"/>
        <end position="55"/>
    </location>
</feature>
<feature type="compositionally biased region" description="Low complexity" evidence="1">
    <location>
        <begin position="107"/>
        <end position="121"/>
    </location>
</feature>
<sequence length="121" mass="13581">MQFLLNWGGNESRSELLLDFCKKVCILLAMHFKPILGVVCLLFFLFPGLSFSTLVKTPKGYRLTILPVQGGQELIEKQHVPQGKVTVEELKEVVYGPAKKRKKSLKSKTLSPKSHSPASKR</sequence>
<keyword evidence="2" id="KW-0472">Membrane</keyword>
<reference evidence="3 4" key="1">
    <citation type="submission" date="2020-12" db="EMBL/GenBank/DDBJ databases">
        <authorList>
            <person name="Awala S.I."/>
            <person name="Gwak J.-H."/>
            <person name="Kim S.-J."/>
            <person name="Rhee S.-K."/>
        </authorList>
    </citation>
    <scope>NUCLEOTIDE SEQUENCE [LARGE SCALE GENOMIC DNA]</scope>
    <source>
        <strain evidence="3 4">IT5</strain>
    </source>
</reference>
<accession>A0ABX7PUY5</accession>
<evidence type="ECO:0000313" key="3">
    <source>
        <dbReference type="EMBL" id="QSR86463.1"/>
    </source>
</evidence>
<evidence type="ECO:0000313" key="4">
    <source>
        <dbReference type="Proteomes" id="UP000663088"/>
    </source>
</evidence>
<keyword evidence="2" id="KW-0812">Transmembrane</keyword>
<keyword evidence="4" id="KW-1185">Reference proteome</keyword>
<keyword evidence="2" id="KW-1133">Transmembrane helix</keyword>
<dbReference type="Proteomes" id="UP000663088">
    <property type="component" value="Chromosome"/>
</dbReference>